<evidence type="ECO:0000313" key="2">
    <source>
        <dbReference type="Proteomes" id="UP000199572"/>
    </source>
</evidence>
<reference evidence="1 2" key="1">
    <citation type="submission" date="2016-10" db="EMBL/GenBank/DDBJ databases">
        <authorList>
            <person name="de Groot N.N."/>
        </authorList>
    </citation>
    <scope>NUCLEOTIDE SEQUENCE [LARGE SCALE GENOMIC DNA]</scope>
    <source>
        <strain evidence="1 2">DSM 18610</strain>
    </source>
</reference>
<organism evidence="1 2">
    <name type="scientific">Pedobacter rhizosphaerae</name>
    <dbReference type="NCBI Taxonomy" id="390241"/>
    <lineage>
        <taxon>Bacteria</taxon>
        <taxon>Pseudomonadati</taxon>
        <taxon>Bacteroidota</taxon>
        <taxon>Sphingobacteriia</taxon>
        <taxon>Sphingobacteriales</taxon>
        <taxon>Sphingobacteriaceae</taxon>
        <taxon>Pedobacter</taxon>
    </lineage>
</organism>
<gene>
    <name evidence="1" type="ORF">SAMN04488023_14617</name>
</gene>
<dbReference type="RefSeq" id="WP_175474645.1">
    <property type="nucleotide sequence ID" value="NZ_FOGG01000046.1"/>
</dbReference>
<proteinExistence type="predicted"/>
<keyword evidence="2" id="KW-1185">Reference proteome</keyword>
<sequence>MSNKDRQKLIDLADAIRKVTSTKTQALDRLVNAGILNKKGHYTKHYPTLATFQKK</sequence>
<name>A0A1H9VPE5_9SPHI</name>
<accession>A0A1H9VPE5</accession>
<protein>
    <submittedName>
        <fullName evidence="1">Uncharacterized protein</fullName>
    </submittedName>
</protein>
<dbReference type="EMBL" id="FOGG01000046">
    <property type="protein sequence ID" value="SES23439.1"/>
    <property type="molecule type" value="Genomic_DNA"/>
</dbReference>
<evidence type="ECO:0000313" key="1">
    <source>
        <dbReference type="EMBL" id="SES23439.1"/>
    </source>
</evidence>
<dbReference type="Proteomes" id="UP000199572">
    <property type="component" value="Unassembled WGS sequence"/>
</dbReference>
<dbReference type="AlphaFoldDB" id="A0A1H9VPE5"/>